<organism evidence="3 4">
    <name type="scientific">Fictibacillus terranigra</name>
    <dbReference type="NCBI Taxonomy" id="3058424"/>
    <lineage>
        <taxon>Bacteria</taxon>
        <taxon>Bacillati</taxon>
        <taxon>Bacillota</taxon>
        <taxon>Bacilli</taxon>
        <taxon>Bacillales</taxon>
        <taxon>Fictibacillaceae</taxon>
        <taxon>Fictibacillus</taxon>
    </lineage>
</organism>
<evidence type="ECO:0000313" key="3">
    <source>
        <dbReference type="EMBL" id="MDN4071469.1"/>
    </source>
</evidence>
<sequence>MFNGKKTEMISWLGLIGVLLVLLELSFRGGELIFIFALMAGCIYIGRKKVPRTFGKVLYWGGWFGLIITVLNMIAFKFVMVAVLVYLVIQFYQSKKSPSVIEPVVQKEEDSRLSESLLTKQPLFKNILYGRQQTPDHVYEWSDINIQCGIGDSIIDLSNTVLPDGESVIAIRNVAGNIKILVPYEAAVSVHHSVLAGSTTVFQLHESKIFNQLFHFQTENYHEAQQRIKIVTSMVVGDLEVKRT</sequence>
<accession>A0ABT8E0M9</accession>
<dbReference type="InterPro" id="IPR047793">
    <property type="entry name" value="LiaF_C"/>
</dbReference>
<proteinExistence type="predicted"/>
<evidence type="ECO:0000259" key="2">
    <source>
        <dbReference type="Pfam" id="PF09922"/>
    </source>
</evidence>
<comment type="caution">
    <text evidence="3">The sequence shown here is derived from an EMBL/GenBank/DDBJ whole genome shotgun (WGS) entry which is preliminary data.</text>
</comment>
<dbReference type="InterPro" id="IPR024425">
    <property type="entry name" value="LiaF-like_C"/>
</dbReference>
<dbReference type="PIRSF" id="PIRSF031509">
    <property type="entry name" value="Cell_wall_LiaF/YvqF"/>
    <property type="match status" value="1"/>
</dbReference>
<evidence type="ECO:0000313" key="4">
    <source>
        <dbReference type="Proteomes" id="UP001168694"/>
    </source>
</evidence>
<feature type="domain" description="Cell wall-active antibiotics response LiaF-like C-terminal" evidence="2">
    <location>
        <begin position="130"/>
        <end position="241"/>
    </location>
</feature>
<keyword evidence="4" id="KW-1185">Reference proteome</keyword>
<keyword evidence="1" id="KW-1133">Transmembrane helix</keyword>
<evidence type="ECO:0000256" key="1">
    <source>
        <dbReference type="SAM" id="Phobius"/>
    </source>
</evidence>
<protein>
    <submittedName>
        <fullName evidence="3">Cell wall-active antibiotics response protein LiaF</fullName>
    </submittedName>
</protein>
<keyword evidence="1" id="KW-0812">Transmembrane</keyword>
<name>A0ABT8E0M9_9BACL</name>
<dbReference type="InterPro" id="IPR016975">
    <property type="entry name" value="Cell_wall_LiaF"/>
</dbReference>
<keyword evidence="1" id="KW-0472">Membrane</keyword>
<feature type="transmembrane region" description="Helical" evidence="1">
    <location>
        <begin position="12"/>
        <end position="45"/>
    </location>
</feature>
<feature type="transmembrane region" description="Helical" evidence="1">
    <location>
        <begin position="57"/>
        <end position="89"/>
    </location>
</feature>
<gene>
    <name evidence="3" type="primary">liaF</name>
    <name evidence="3" type="ORF">QYF49_00300</name>
</gene>
<dbReference type="Proteomes" id="UP001168694">
    <property type="component" value="Unassembled WGS sequence"/>
</dbReference>
<dbReference type="RefSeq" id="WP_290397646.1">
    <property type="nucleotide sequence ID" value="NZ_JAUHLN010000001.1"/>
</dbReference>
<dbReference type="NCBIfam" id="NF040535">
    <property type="entry name" value="LiaF_C_term"/>
    <property type="match status" value="1"/>
</dbReference>
<dbReference type="EMBL" id="JAUHLN010000001">
    <property type="protein sequence ID" value="MDN4071469.1"/>
    <property type="molecule type" value="Genomic_DNA"/>
</dbReference>
<reference evidence="3" key="1">
    <citation type="submission" date="2023-06" db="EMBL/GenBank/DDBJ databases">
        <title>Draft Genome Sequences of Representative Paenibacillus Polymyxa, Bacillus cereus, Fictibacillus sp., and Brevibacillus agri Strains Isolated from Amazonian Dark Earth.</title>
        <authorList>
            <person name="Pellegrinetti T.A."/>
            <person name="Cunha I.C.M."/>
            <person name="Chaves M.G."/>
            <person name="Freitas A.S."/>
            <person name="Silva A.V.R."/>
            <person name="Tsai S.M."/>
            <person name="Mendes L.W."/>
        </authorList>
    </citation>
    <scope>NUCLEOTIDE SEQUENCE</scope>
    <source>
        <strain evidence="3">CENA-BCM004</strain>
    </source>
</reference>
<dbReference type="Pfam" id="PF09922">
    <property type="entry name" value="LiaF-like_C"/>
    <property type="match status" value="1"/>
</dbReference>